<feature type="region of interest" description="Disordered" evidence="1">
    <location>
        <begin position="1"/>
        <end position="35"/>
    </location>
</feature>
<feature type="compositionally biased region" description="Polar residues" evidence="1">
    <location>
        <begin position="19"/>
        <end position="35"/>
    </location>
</feature>
<dbReference type="OrthoDB" id="1875751at2759"/>
<dbReference type="Gene3D" id="3.30.70.330">
    <property type="match status" value="1"/>
</dbReference>
<dbReference type="PANTHER" id="PTHR48035:SF2">
    <property type="entry name" value="RNA-BINDING REGION RNP-1 DOMAIN-CONTAINING PROTEIN"/>
    <property type="match status" value="1"/>
</dbReference>
<evidence type="ECO:0000259" key="2">
    <source>
        <dbReference type="Pfam" id="PF00076"/>
    </source>
</evidence>
<dbReference type="SUPFAM" id="SSF54928">
    <property type="entry name" value="RNA-binding domain, RBD"/>
    <property type="match status" value="1"/>
</dbReference>
<dbReference type="STRING" id="63057.A0A2P5EFQ6"/>
<dbReference type="Pfam" id="PF00076">
    <property type="entry name" value="RRM_1"/>
    <property type="match status" value="1"/>
</dbReference>
<comment type="caution">
    <text evidence="3">The sequence shown here is derived from an EMBL/GenBank/DDBJ whole genome shotgun (WGS) entry which is preliminary data.</text>
</comment>
<feature type="domain" description="RRM" evidence="2">
    <location>
        <begin position="42"/>
        <end position="80"/>
    </location>
</feature>
<reference evidence="4" key="1">
    <citation type="submission" date="2016-06" db="EMBL/GenBank/DDBJ databases">
        <title>Parallel loss of symbiosis genes in relatives of nitrogen-fixing non-legume Parasponia.</title>
        <authorList>
            <person name="Van Velzen R."/>
            <person name="Holmer R."/>
            <person name="Bu F."/>
            <person name="Rutten L."/>
            <person name="Van Zeijl A."/>
            <person name="Liu W."/>
            <person name="Santuari L."/>
            <person name="Cao Q."/>
            <person name="Sharma T."/>
            <person name="Shen D."/>
            <person name="Roswanjaya Y."/>
            <person name="Wardhani T."/>
            <person name="Kalhor M.S."/>
            <person name="Jansen J."/>
            <person name="Van den Hoogen J."/>
            <person name="Gungor B."/>
            <person name="Hartog M."/>
            <person name="Hontelez J."/>
            <person name="Verver J."/>
            <person name="Yang W.-C."/>
            <person name="Schijlen E."/>
            <person name="Repin R."/>
            <person name="Schilthuizen M."/>
            <person name="Schranz E."/>
            <person name="Heidstra R."/>
            <person name="Miyata K."/>
            <person name="Fedorova E."/>
            <person name="Kohlen W."/>
            <person name="Bisseling T."/>
            <person name="Smit S."/>
            <person name="Geurts R."/>
        </authorList>
    </citation>
    <scope>NUCLEOTIDE SEQUENCE [LARGE SCALE GENOMIC DNA]</scope>
    <source>
        <strain evidence="4">cv. RG33-2</strain>
    </source>
</reference>
<sequence length="100" mass="11421">MAQEVRNDDIIPEKEHDNATNIASSSTSFINKTNGNTQRNKIFVGGWLPHDLQEHEFRSHFESFGSITDIVIMRDKQTLSSSSLKKPWTICIEEQISQTN</sequence>
<feature type="compositionally biased region" description="Basic and acidic residues" evidence="1">
    <location>
        <begin position="1"/>
        <end position="18"/>
    </location>
</feature>
<dbReference type="InterPro" id="IPR000504">
    <property type="entry name" value="RRM_dom"/>
</dbReference>
<proteinExistence type="predicted"/>
<name>A0A2P5EFQ6_TREOI</name>
<evidence type="ECO:0000256" key="1">
    <source>
        <dbReference type="SAM" id="MobiDB-lite"/>
    </source>
</evidence>
<dbReference type="InterPro" id="IPR053260">
    <property type="entry name" value="hnRNP"/>
</dbReference>
<evidence type="ECO:0000313" key="3">
    <source>
        <dbReference type="EMBL" id="PON84358.1"/>
    </source>
</evidence>
<protein>
    <submittedName>
        <fullName evidence="3">Splicing factor-like protein</fullName>
    </submittedName>
</protein>
<organism evidence="3 4">
    <name type="scientific">Trema orientale</name>
    <name type="common">Charcoal tree</name>
    <name type="synonym">Celtis orientalis</name>
    <dbReference type="NCBI Taxonomy" id="63057"/>
    <lineage>
        <taxon>Eukaryota</taxon>
        <taxon>Viridiplantae</taxon>
        <taxon>Streptophyta</taxon>
        <taxon>Embryophyta</taxon>
        <taxon>Tracheophyta</taxon>
        <taxon>Spermatophyta</taxon>
        <taxon>Magnoliopsida</taxon>
        <taxon>eudicotyledons</taxon>
        <taxon>Gunneridae</taxon>
        <taxon>Pentapetalae</taxon>
        <taxon>rosids</taxon>
        <taxon>fabids</taxon>
        <taxon>Rosales</taxon>
        <taxon>Cannabaceae</taxon>
        <taxon>Trema</taxon>
    </lineage>
</organism>
<evidence type="ECO:0000313" key="4">
    <source>
        <dbReference type="Proteomes" id="UP000237000"/>
    </source>
</evidence>
<gene>
    <name evidence="3" type="ORF">TorRG33x02_198180</name>
</gene>
<dbReference type="InterPro" id="IPR012677">
    <property type="entry name" value="Nucleotide-bd_a/b_plait_sf"/>
</dbReference>
<dbReference type="InterPro" id="IPR035979">
    <property type="entry name" value="RBD_domain_sf"/>
</dbReference>
<dbReference type="AlphaFoldDB" id="A0A2P5EFQ6"/>
<dbReference type="EMBL" id="JXTC01000163">
    <property type="protein sequence ID" value="PON84358.1"/>
    <property type="molecule type" value="Genomic_DNA"/>
</dbReference>
<dbReference type="Proteomes" id="UP000237000">
    <property type="component" value="Unassembled WGS sequence"/>
</dbReference>
<dbReference type="InParanoid" id="A0A2P5EFQ6"/>
<keyword evidence="4" id="KW-1185">Reference proteome</keyword>
<accession>A0A2P5EFQ6</accession>
<dbReference type="GO" id="GO:0003723">
    <property type="term" value="F:RNA binding"/>
    <property type="evidence" value="ECO:0007669"/>
    <property type="project" value="InterPro"/>
</dbReference>
<dbReference type="PANTHER" id="PTHR48035">
    <property type="entry name" value="HETEROGENEOUS NUCLEAR RIBONUCLEOPROTEIN 1"/>
    <property type="match status" value="1"/>
</dbReference>